<proteinExistence type="predicted"/>
<evidence type="ECO:0000256" key="1">
    <source>
        <dbReference type="SAM" id="Phobius"/>
    </source>
</evidence>
<reference evidence="3" key="2">
    <citation type="submission" date="2016-01" db="EMBL/GenBank/DDBJ databases">
        <title>Draft Genome Sequence of Paenibacillus amylolyticus Heshi-A3 that Was Isolated from Fermented Rice Bran with Aging Salted Mackerel, Which Was Named Heshiko as Traditional Fermented Seafood in Japan.</title>
        <authorList>
            <person name="Akuzawa S."/>
            <person name="Nakagawa J."/>
            <person name="Kanekatsu T."/>
            <person name="Kubota E."/>
            <person name="Ohtake R."/>
            <person name="Suzuki T."/>
            <person name="Kanesaki Y."/>
        </authorList>
    </citation>
    <scope>NUCLEOTIDE SEQUENCE [LARGE SCALE GENOMIC DNA]</scope>
    <source>
        <strain evidence="3">Heshi-A3</strain>
    </source>
</reference>
<feature type="transmembrane region" description="Helical" evidence="1">
    <location>
        <begin position="53"/>
        <end position="77"/>
    </location>
</feature>
<feature type="transmembrane region" description="Helical" evidence="1">
    <location>
        <begin position="97"/>
        <end position="116"/>
    </location>
</feature>
<gene>
    <name evidence="2" type="ORF">PAHA3_2128</name>
</gene>
<comment type="caution">
    <text evidence="2">The sequence shown here is derived from an EMBL/GenBank/DDBJ whole genome shotgun (WGS) entry which is preliminary data.</text>
</comment>
<evidence type="ECO:0000313" key="3">
    <source>
        <dbReference type="Proteomes" id="UP000069697"/>
    </source>
</evidence>
<dbReference type="RefSeq" id="WP_062834666.1">
    <property type="nucleotide sequence ID" value="NZ_BCNV01000001.1"/>
</dbReference>
<dbReference type="PANTHER" id="PTHR39164:SF1">
    <property type="entry name" value="PROTEIN CCDC"/>
    <property type="match status" value="1"/>
</dbReference>
<dbReference type="Pfam" id="PF07301">
    <property type="entry name" value="DUF1453"/>
    <property type="match status" value="1"/>
</dbReference>
<dbReference type="Proteomes" id="UP000069697">
    <property type="component" value="Unassembled WGS sequence"/>
</dbReference>
<keyword evidence="1" id="KW-1133">Transmembrane helix</keyword>
<organism evidence="2 3">
    <name type="scientific">Paenibacillus amylolyticus</name>
    <dbReference type="NCBI Taxonomy" id="1451"/>
    <lineage>
        <taxon>Bacteria</taxon>
        <taxon>Bacillati</taxon>
        <taxon>Bacillota</taxon>
        <taxon>Bacilli</taxon>
        <taxon>Bacillales</taxon>
        <taxon>Paenibacillaceae</taxon>
        <taxon>Paenibacillus</taxon>
    </lineage>
</organism>
<sequence>MNVLSLTISILIVLLILRGVNQGSKKPLHESGRKLLIPILYISTSLFELFDPALVITTGSIISSVAIGAILSIPLILVTQFERKSDGGMYYKRNVSLYVFIVIIFAIRFFDFMFITDIDPKTLGFLNNVVALSYIAIWRMASFIKFHNSKSTLTTTWNKTA</sequence>
<protein>
    <submittedName>
        <fullName evidence="2">CcdC protein</fullName>
    </submittedName>
</protein>
<reference evidence="2 3" key="1">
    <citation type="journal article" date="2016" name="Genome Announc.">
        <title>Draft Genome Sequence of Paenibacillus amylolyticus Heshi-A3, Isolated from Fermented Rice Bran in a Japanese Fermented Seafood Dish.</title>
        <authorList>
            <person name="Akuzawa S."/>
            <person name="Nagaoka J."/>
            <person name="Kanekatsu M."/>
            <person name="Kubota E."/>
            <person name="Ohtake R."/>
            <person name="Suzuki T."/>
            <person name="Kanesaki Y."/>
        </authorList>
    </citation>
    <scope>NUCLEOTIDE SEQUENCE [LARGE SCALE GENOMIC DNA]</scope>
    <source>
        <strain evidence="2 3">Heshi-A3</strain>
    </source>
</reference>
<dbReference type="PANTHER" id="PTHR39164">
    <property type="entry name" value="PROTEIN CCDC"/>
    <property type="match status" value="1"/>
</dbReference>
<dbReference type="AlphaFoldDB" id="A0A117I1D8"/>
<dbReference type="InterPro" id="IPR031306">
    <property type="entry name" value="CcdC"/>
</dbReference>
<feature type="transmembrane region" description="Helical" evidence="1">
    <location>
        <begin position="122"/>
        <end position="141"/>
    </location>
</feature>
<dbReference type="InterPro" id="IPR058247">
    <property type="entry name" value="DUF1453"/>
</dbReference>
<evidence type="ECO:0000313" key="2">
    <source>
        <dbReference type="EMBL" id="GAS82054.1"/>
    </source>
</evidence>
<keyword evidence="1" id="KW-0812">Transmembrane</keyword>
<dbReference type="EMBL" id="BCNV01000001">
    <property type="protein sequence ID" value="GAS82054.1"/>
    <property type="molecule type" value="Genomic_DNA"/>
</dbReference>
<name>A0A117I1D8_PAEAM</name>
<keyword evidence="1" id="KW-0472">Membrane</keyword>
<accession>A0A117I1D8</accession>